<evidence type="ECO:0008006" key="7">
    <source>
        <dbReference type="Google" id="ProtNLM"/>
    </source>
</evidence>
<gene>
    <name evidence="5" type="ORF">O3M35_011223</name>
</gene>
<organism evidence="5 6">
    <name type="scientific">Rhynocoris fuscipes</name>
    <dbReference type="NCBI Taxonomy" id="488301"/>
    <lineage>
        <taxon>Eukaryota</taxon>
        <taxon>Metazoa</taxon>
        <taxon>Ecdysozoa</taxon>
        <taxon>Arthropoda</taxon>
        <taxon>Hexapoda</taxon>
        <taxon>Insecta</taxon>
        <taxon>Pterygota</taxon>
        <taxon>Neoptera</taxon>
        <taxon>Paraneoptera</taxon>
        <taxon>Hemiptera</taxon>
        <taxon>Heteroptera</taxon>
        <taxon>Panheteroptera</taxon>
        <taxon>Cimicomorpha</taxon>
        <taxon>Reduviidae</taxon>
        <taxon>Harpactorinae</taxon>
        <taxon>Harpactorini</taxon>
        <taxon>Rhynocoris</taxon>
    </lineage>
</organism>
<evidence type="ECO:0000313" key="5">
    <source>
        <dbReference type="EMBL" id="KAK9502444.1"/>
    </source>
</evidence>
<evidence type="ECO:0000256" key="1">
    <source>
        <dbReference type="ARBA" id="ARBA00004275"/>
    </source>
</evidence>
<keyword evidence="3" id="KW-0413">Isomerase</keyword>
<dbReference type="Pfam" id="PF00378">
    <property type="entry name" value="ECH_1"/>
    <property type="match status" value="1"/>
</dbReference>
<dbReference type="InterPro" id="IPR001753">
    <property type="entry name" value="Enoyl-CoA_hydra/iso"/>
</dbReference>
<dbReference type="EMBL" id="JAPXFL010000008">
    <property type="protein sequence ID" value="KAK9502444.1"/>
    <property type="molecule type" value="Genomic_DNA"/>
</dbReference>
<dbReference type="InterPro" id="IPR014748">
    <property type="entry name" value="Enoyl-CoA_hydra_C"/>
</dbReference>
<dbReference type="SUPFAM" id="SSF52096">
    <property type="entry name" value="ClpP/crotonase"/>
    <property type="match status" value="1"/>
</dbReference>
<keyword evidence="2" id="KW-0576">Peroxisome</keyword>
<dbReference type="Gene3D" id="1.10.12.10">
    <property type="entry name" value="Lyase 2-enoyl-coa Hydratase, Chain A, domain 2"/>
    <property type="match status" value="1"/>
</dbReference>
<dbReference type="InterPro" id="IPR029045">
    <property type="entry name" value="ClpP/crotonase-like_dom_sf"/>
</dbReference>
<feature type="transmembrane region" description="Helical" evidence="4">
    <location>
        <begin position="91"/>
        <end position="111"/>
    </location>
</feature>
<sequence>MQIIRINRPKRRNALNKNIYKSLLRLLSAAAKNDQISMTVITGCGEYFSSGNDFGASMNGEDMDDDMEFAARNKIEVVKEFIRTLIDHPKLLVAVVNGPAIGIAVTMLPLFDLVIASKTATFHTPFTKLGICAEGCSTYTFPRVLGKSLSAQMLYFNYKMNAIEAKSVGFVSDVVAPEELAKVYSQLGELSQLPLKSLMASKRLIRQHDVASLHFANNSECEELVERFQSAEFMEAITVMLTKKRSKL</sequence>
<dbReference type="AlphaFoldDB" id="A0AAW1CUY3"/>
<keyword evidence="4" id="KW-0812">Transmembrane</keyword>
<dbReference type="Proteomes" id="UP001461498">
    <property type="component" value="Unassembled WGS sequence"/>
</dbReference>
<comment type="subcellular location">
    <subcellularLocation>
        <location evidence="1">Peroxisome</location>
    </subcellularLocation>
</comment>
<comment type="caution">
    <text evidence="5">The sequence shown here is derived from an EMBL/GenBank/DDBJ whole genome shotgun (WGS) entry which is preliminary data.</text>
</comment>
<name>A0AAW1CUY3_9HEMI</name>
<evidence type="ECO:0000256" key="2">
    <source>
        <dbReference type="ARBA" id="ARBA00023140"/>
    </source>
</evidence>
<dbReference type="PANTHER" id="PTHR43684">
    <property type="match status" value="1"/>
</dbReference>
<evidence type="ECO:0000256" key="3">
    <source>
        <dbReference type="ARBA" id="ARBA00023235"/>
    </source>
</evidence>
<keyword evidence="4" id="KW-1133">Transmembrane helix</keyword>
<dbReference type="Gene3D" id="3.90.226.10">
    <property type="entry name" value="2-enoyl-CoA Hydratase, Chain A, domain 1"/>
    <property type="match status" value="1"/>
</dbReference>
<keyword evidence="6" id="KW-1185">Reference proteome</keyword>
<dbReference type="GO" id="GO:0004165">
    <property type="term" value="F:delta(3)-delta(2)-enoyl-CoA isomerase activity"/>
    <property type="evidence" value="ECO:0007669"/>
    <property type="project" value="UniProtKB-ARBA"/>
</dbReference>
<dbReference type="CDD" id="cd06558">
    <property type="entry name" value="crotonase-like"/>
    <property type="match status" value="1"/>
</dbReference>
<keyword evidence="4" id="KW-0472">Membrane</keyword>
<reference evidence="5 6" key="1">
    <citation type="submission" date="2022-12" db="EMBL/GenBank/DDBJ databases">
        <title>Chromosome-level genome assembly of true bugs.</title>
        <authorList>
            <person name="Ma L."/>
            <person name="Li H."/>
        </authorList>
    </citation>
    <scope>NUCLEOTIDE SEQUENCE [LARGE SCALE GENOMIC DNA]</scope>
    <source>
        <strain evidence="5">Lab_2022b</strain>
    </source>
</reference>
<dbReference type="GO" id="GO:0005777">
    <property type="term" value="C:peroxisome"/>
    <property type="evidence" value="ECO:0007669"/>
    <property type="project" value="UniProtKB-SubCell"/>
</dbReference>
<evidence type="ECO:0000313" key="6">
    <source>
        <dbReference type="Proteomes" id="UP001461498"/>
    </source>
</evidence>
<protein>
    <recommendedName>
        <fullName evidence="7">Enoyl-CoA delta isomerase 2, mitochondrial</fullName>
    </recommendedName>
</protein>
<evidence type="ECO:0000256" key="4">
    <source>
        <dbReference type="SAM" id="Phobius"/>
    </source>
</evidence>
<dbReference type="PANTHER" id="PTHR43684:SF1">
    <property type="entry name" value="ENOYL-COA DELTA ISOMERASE 2"/>
    <property type="match status" value="1"/>
</dbReference>
<accession>A0AAW1CUY3</accession>
<dbReference type="InterPro" id="IPR051053">
    <property type="entry name" value="ECH/Chromodomain_protein"/>
</dbReference>
<proteinExistence type="predicted"/>